<comment type="caution">
    <text evidence="2">The sequence shown here is derived from an EMBL/GenBank/DDBJ whole genome shotgun (WGS) entry which is preliminary data.</text>
</comment>
<dbReference type="OrthoDB" id="562086at2759"/>
<gene>
    <name evidence="2" type="ORF">Rsub_03559</name>
</gene>
<feature type="chain" id="PRO_5016080947" description="CARDB domain-containing protein" evidence="1">
    <location>
        <begin position="22"/>
        <end position="460"/>
    </location>
</feature>
<protein>
    <recommendedName>
        <fullName evidence="4">CARDB domain-containing protein</fullName>
    </recommendedName>
</protein>
<feature type="signal peptide" evidence="1">
    <location>
        <begin position="1"/>
        <end position="21"/>
    </location>
</feature>
<proteinExistence type="predicted"/>
<evidence type="ECO:0000256" key="1">
    <source>
        <dbReference type="SAM" id="SignalP"/>
    </source>
</evidence>
<dbReference type="EMBL" id="BDRX01000023">
    <property type="protein sequence ID" value="GBF91239.1"/>
    <property type="molecule type" value="Genomic_DNA"/>
</dbReference>
<keyword evidence="3" id="KW-1185">Reference proteome</keyword>
<dbReference type="Proteomes" id="UP000247498">
    <property type="component" value="Unassembled WGS sequence"/>
</dbReference>
<evidence type="ECO:0000313" key="3">
    <source>
        <dbReference type="Proteomes" id="UP000247498"/>
    </source>
</evidence>
<dbReference type="AlphaFoldDB" id="A0A2V0NV73"/>
<evidence type="ECO:0000313" key="2">
    <source>
        <dbReference type="EMBL" id="GBF91239.1"/>
    </source>
</evidence>
<evidence type="ECO:0008006" key="4">
    <source>
        <dbReference type="Google" id="ProtNLM"/>
    </source>
</evidence>
<keyword evidence="1" id="KW-0732">Signal</keyword>
<name>A0A2V0NV73_9CHLO</name>
<dbReference type="InParanoid" id="A0A2V0NV73"/>
<reference evidence="2 3" key="1">
    <citation type="journal article" date="2018" name="Sci. Rep.">
        <title>Raphidocelis subcapitata (=Pseudokirchneriella subcapitata) provides an insight into genome evolution and environmental adaptations in the Sphaeropleales.</title>
        <authorList>
            <person name="Suzuki S."/>
            <person name="Yamaguchi H."/>
            <person name="Nakajima N."/>
            <person name="Kawachi M."/>
        </authorList>
    </citation>
    <scope>NUCLEOTIDE SEQUENCE [LARGE SCALE GENOMIC DNA]</scope>
    <source>
        <strain evidence="2 3">NIES-35</strain>
    </source>
</reference>
<accession>A0A2V0NV73</accession>
<sequence>MPLTRALVALLVLAAASAVLAGDPAFQPVRIVSRLEPQKPAGGAGPAARQQTTAQSLDYPYLDIWSDWLSPVQPEAGKKQKTTIYATNYGDKPVPAGTIVSIWANRTERARCGETGDVNYKLPELLPLQTKAIKVAWKVPETPGQAIVFIFLDSACTVFNESYRWTQYTFCTTVVAAGTKYTYLQAARLPYWMEADNFEPKYPPSNTTCKANVGVVNLGTAPTEAGVKMGVYYDWSAIPANVTSDCTYPGQISVDLPKIAPGKTKVVPVEGIKVPNRNDAAFLEILVFMDVTCKLSPAPNSGYFSSVARISSGPGAVLASLQQKGQLYYPIKTTPKKPKVNETMTVKVKIANLGDADGPVGRVAIFATAIVDPSQLSFDIGRCDPSLPSLYNGLTFSANTTDLVIKAGKSKMVKIADVPVPATAGWWALVVVPNADCANEAEKGLVYPPLPYNAFEVVAP</sequence>
<organism evidence="2 3">
    <name type="scientific">Raphidocelis subcapitata</name>
    <dbReference type="NCBI Taxonomy" id="307507"/>
    <lineage>
        <taxon>Eukaryota</taxon>
        <taxon>Viridiplantae</taxon>
        <taxon>Chlorophyta</taxon>
        <taxon>core chlorophytes</taxon>
        <taxon>Chlorophyceae</taxon>
        <taxon>CS clade</taxon>
        <taxon>Sphaeropleales</taxon>
        <taxon>Selenastraceae</taxon>
        <taxon>Raphidocelis</taxon>
    </lineage>
</organism>